<evidence type="ECO:0000313" key="5">
    <source>
        <dbReference type="Proteomes" id="UP001501084"/>
    </source>
</evidence>
<evidence type="ECO:0000256" key="2">
    <source>
        <dbReference type="ARBA" id="ARBA00022448"/>
    </source>
</evidence>
<evidence type="ECO:0000256" key="3">
    <source>
        <dbReference type="SAM" id="SignalP"/>
    </source>
</evidence>
<proteinExistence type="inferred from homology"/>
<dbReference type="Pfam" id="PF01547">
    <property type="entry name" value="SBP_bac_1"/>
    <property type="match status" value="1"/>
</dbReference>
<name>A0ABP5N1W9_9MICO</name>
<gene>
    <name evidence="4" type="ORF">GCM10009786_20100</name>
</gene>
<evidence type="ECO:0000313" key="4">
    <source>
        <dbReference type="EMBL" id="GAA2188950.1"/>
    </source>
</evidence>
<keyword evidence="2" id="KW-0813">Transport</keyword>
<organism evidence="4 5">
    <name type="scientific">Leucobacter alluvii</name>
    <dbReference type="NCBI Taxonomy" id="340321"/>
    <lineage>
        <taxon>Bacteria</taxon>
        <taxon>Bacillati</taxon>
        <taxon>Actinomycetota</taxon>
        <taxon>Actinomycetes</taxon>
        <taxon>Micrococcales</taxon>
        <taxon>Microbacteriaceae</taxon>
        <taxon>Leucobacter</taxon>
    </lineage>
</organism>
<protein>
    <submittedName>
        <fullName evidence="4">Extracellular solute-binding protein</fullName>
    </submittedName>
</protein>
<evidence type="ECO:0000256" key="1">
    <source>
        <dbReference type="ARBA" id="ARBA00008520"/>
    </source>
</evidence>
<reference evidence="5" key="1">
    <citation type="journal article" date="2019" name="Int. J. Syst. Evol. Microbiol.">
        <title>The Global Catalogue of Microorganisms (GCM) 10K type strain sequencing project: providing services to taxonomists for standard genome sequencing and annotation.</title>
        <authorList>
            <consortium name="The Broad Institute Genomics Platform"/>
            <consortium name="The Broad Institute Genome Sequencing Center for Infectious Disease"/>
            <person name="Wu L."/>
            <person name="Ma J."/>
        </authorList>
    </citation>
    <scope>NUCLEOTIDE SEQUENCE [LARGE SCALE GENOMIC DNA]</scope>
    <source>
        <strain evidence="5">JCM 14919</strain>
    </source>
</reference>
<feature type="signal peptide" evidence="3">
    <location>
        <begin position="1"/>
        <end position="27"/>
    </location>
</feature>
<keyword evidence="5" id="KW-1185">Reference proteome</keyword>
<sequence>MNMHRKTTSVMVMAAAAAIALSGCTGGGGGGGEAVDVTAEPEYSGTLSVLTKFAGEPLEPYFLDVAEEYQKQHPDVEFEFIQETDQSVKDKTKTLTASGALPDIYFTWAGTWAQNFVEGGLAADLSEVIAPGTEWGGQFGEASLDAFKFDDKYFGVPLYNNGKFMGYNVEAFEQAGVEVPTTFEELIDTCGPLREAGYEPIAFGNKDGWPALHYLQQLFGYNVPSDTLHADFDPATAEWSDPGYVESLEQFDQLVTECTDSGRGTNGVLYTTAQEALSGGRAAMYYQEILEFDTVTAEGAALTPENFGIFKLPVPEGAKGDTDAIQGSPEGYLINAKSPRAPLAVDFMKFATDQANAQTLSSPPYGQPSTVIGAVTEETSSAAVFSGIEQVNDASQLVVWLDTVTVPEVADAWLAGGEALISGDTSPDEILASVQNANSMAQ</sequence>
<comment type="similarity">
    <text evidence="1">Belongs to the bacterial solute-binding protein 1 family.</text>
</comment>
<dbReference type="Proteomes" id="UP001501084">
    <property type="component" value="Unassembled WGS sequence"/>
</dbReference>
<dbReference type="Gene3D" id="3.40.190.10">
    <property type="entry name" value="Periplasmic binding protein-like II"/>
    <property type="match status" value="2"/>
</dbReference>
<dbReference type="PROSITE" id="PS51257">
    <property type="entry name" value="PROKAR_LIPOPROTEIN"/>
    <property type="match status" value="1"/>
</dbReference>
<dbReference type="SUPFAM" id="SSF53850">
    <property type="entry name" value="Periplasmic binding protein-like II"/>
    <property type="match status" value="1"/>
</dbReference>
<dbReference type="EMBL" id="BAAAOP010000007">
    <property type="protein sequence ID" value="GAA2188950.1"/>
    <property type="molecule type" value="Genomic_DNA"/>
</dbReference>
<dbReference type="PANTHER" id="PTHR43649:SF29">
    <property type="entry name" value="OSMOPROTECTIVE COMPOUNDS-BINDING PROTEIN GGTB"/>
    <property type="match status" value="1"/>
</dbReference>
<dbReference type="InterPro" id="IPR050490">
    <property type="entry name" value="Bact_solute-bd_prot1"/>
</dbReference>
<feature type="chain" id="PRO_5046222244" evidence="3">
    <location>
        <begin position="28"/>
        <end position="442"/>
    </location>
</feature>
<comment type="caution">
    <text evidence="4">The sequence shown here is derived from an EMBL/GenBank/DDBJ whole genome shotgun (WGS) entry which is preliminary data.</text>
</comment>
<accession>A0ABP5N1W9</accession>
<dbReference type="InterPro" id="IPR006059">
    <property type="entry name" value="SBP"/>
</dbReference>
<dbReference type="PANTHER" id="PTHR43649">
    <property type="entry name" value="ARABINOSE-BINDING PROTEIN-RELATED"/>
    <property type="match status" value="1"/>
</dbReference>
<keyword evidence="3" id="KW-0732">Signal</keyword>